<name>A0ABX5DPL4_9BACI</name>
<protein>
    <recommendedName>
        <fullName evidence="3">DUF91 domain-containing protein</fullName>
    </recommendedName>
</protein>
<evidence type="ECO:0000313" key="1">
    <source>
        <dbReference type="EMBL" id="PRT38298.1"/>
    </source>
</evidence>
<accession>A0ABX5DPL4</accession>
<dbReference type="Proteomes" id="UP000239236">
    <property type="component" value="Unassembled WGS sequence"/>
</dbReference>
<sequence>MNSYNFKFHRGIRTVSSEHYDIYYITEKIAELNLHFMKDHTDEICDLIITKDISNEIKEDLIEEIISTIISNPEGFFMINIFVGKSEGSIVNKPHPDGITARQKDVSKVLNTYQIARGQLAEVAAAEFFKSMNYEIKEVPDNYDQDYKIDIIAENKEETLYIQVKLGMISDKEIVKVVRNVAALEETNKNKIACIVCERLPTKAENLRRELENQYGIKIMYIHKYQILENAPQFKRTLK</sequence>
<dbReference type="InterPro" id="IPR011335">
    <property type="entry name" value="Restrct_endonuc-II-like"/>
</dbReference>
<reference evidence="1 2" key="1">
    <citation type="submission" date="2018-03" db="EMBL/GenBank/DDBJ databases">
        <title>Genotypic and phenotypic analysis of antagonistic Bacillus spp. isolated from rhizosphere soil of plants in Tibet.</title>
        <authorList>
            <person name="Borriss R."/>
            <person name="Lasch P."/>
            <person name="Wu L."/>
            <person name="Wu H."/>
            <person name="Gao X."/>
        </authorList>
    </citation>
    <scope>NUCLEOTIDE SEQUENCE [LARGE SCALE GENOMIC DNA]</scope>
    <source>
        <strain evidence="1 2">NMSW16</strain>
    </source>
</reference>
<evidence type="ECO:0008006" key="3">
    <source>
        <dbReference type="Google" id="ProtNLM"/>
    </source>
</evidence>
<dbReference type="SUPFAM" id="SSF52980">
    <property type="entry name" value="Restriction endonuclease-like"/>
    <property type="match status" value="1"/>
</dbReference>
<dbReference type="RefSeq" id="WP_098250475.1">
    <property type="nucleotide sequence ID" value="NZ_PVRR01000005.1"/>
</dbReference>
<gene>
    <name evidence="1" type="ORF">C6357_21460</name>
</gene>
<keyword evidence="2" id="KW-1185">Reference proteome</keyword>
<organism evidence="1 2">
    <name type="scientific">Bacillus wiedmannii</name>
    <dbReference type="NCBI Taxonomy" id="1890302"/>
    <lineage>
        <taxon>Bacteria</taxon>
        <taxon>Bacillati</taxon>
        <taxon>Bacillota</taxon>
        <taxon>Bacilli</taxon>
        <taxon>Bacillales</taxon>
        <taxon>Bacillaceae</taxon>
        <taxon>Bacillus</taxon>
        <taxon>Bacillus cereus group</taxon>
    </lineage>
</organism>
<evidence type="ECO:0000313" key="2">
    <source>
        <dbReference type="Proteomes" id="UP000239236"/>
    </source>
</evidence>
<comment type="caution">
    <text evidence="1">The sequence shown here is derived from an EMBL/GenBank/DDBJ whole genome shotgun (WGS) entry which is preliminary data.</text>
</comment>
<proteinExistence type="predicted"/>
<dbReference type="EMBL" id="PVRR01000005">
    <property type="protein sequence ID" value="PRT38298.1"/>
    <property type="molecule type" value="Genomic_DNA"/>
</dbReference>